<organism evidence="4 5">
    <name type="scientific">Aspergillus indologenus CBS 114.80</name>
    <dbReference type="NCBI Taxonomy" id="1450541"/>
    <lineage>
        <taxon>Eukaryota</taxon>
        <taxon>Fungi</taxon>
        <taxon>Dikarya</taxon>
        <taxon>Ascomycota</taxon>
        <taxon>Pezizomycotina</taxon>
        <taxon>Eurotiomycetes</taxon>
        <taxon>Eurotiomycetidae</taxon>
        <taxon>Eurotiales</taxon>
        <taxon>Aspergillaceae</taxon>
        <taxon>Aspergillus</taxon>
        <taxon>Aspergillus subgen. Circumdati</taxon>
    </lineage>
</organism>
<feature type="repeat" description="ANK" evidence="3">
    <location>
        <begin position="133"/>
        <end position="165"/>
    </location>
</feature>
<keyword evidence="2 3" id="KW-0040">ANK repeat</keyword>
<gene>
    <name evidence="4" type="ORF">BP00DRAFT_335312</name>
</gene>
<dbReference type="AlphaFoldDB" id="A0A2V5II91"/>
<feature type="non-terminal residue" evidence="4">
    <location>
        <position position="174"/>
    </location>
</feature>
<keyword evidence="1" id="KW-0677">Repeat</keyword>
<feature type="repeat" description="ANK" evidence="3">
    <location>
        <begin position="35"/>
        <end position="67"/>
    </location>
</feature>
<protein>
    <submittedName>
        <fullName evidence="4">Ankyrin</fullName>
    </submittedName>
</protein>
<proteinExistence type="predicted"/>
<evidence type="ECO:0000313" key="4">
    <source>
        <dbReference type="EMBL" id="PYI34982.1"/>
    </source>
</evidence>
<dbReference type="Proteomes" id="UP000248817">
    <property type="component" value="Unassembled WGS sequence"/>
</dbReference>
<dbReference type="SUPFAM" id="SSF48403">
    <property type="entry name" value="Ankyrin repeat"/>
    <property type="match status" value="1"/>
</dbReference>
<dbReference type="EMBL" id="KZ825472">
    <property type="protein sequence ID" value="PYI34982.1"/>
    <property type="molecule type" value="Genomic_DNA"/>
</dbReference>
<evidence type="ECO:0000256" key="2">
    <source>
        <dbReference type="ARBA" id="ARBA00023043"/>
    </source>
</evidence>
<dbReference type="PROSITE" id="PS50297">
    <property type="entry name" value="ANK_REP_REGION"/>
    <property type="match status" value="2"/>
</dbReference>
<feature type="repeat" description="ANK" evidence="3">
    <location>
        <begin position="101"/>
        <end position="132"/>
    </location>
</feature>
<dbReference type="PANTHER" id="PTHR24180">
    <property type="entry name" value="CYCLIN-DEPENDENT KINASE INHIBITOR 2C-RELATED"/>
    <property type="match status" value="1"/>
</dbReference>
<dbReference type="PANTHER" id="PTHR24180:SF45">
    <property type="entry name" value="POLY [ADP-RIBOSE] POLYMERASE TANKYRASE"/>
    <property type="match status" value="1"/>
</dbReference>
<name>A0A2V5II91_9EURO</name>
<dbReference type="Pfam" id="PF12796">
    <property type="entry name" value="Ank_2"/>
    <property type="match status" value="1"/>
</dbReference>
<evidence type="ECO:0000256" key="3">
    <source>
        <dbReference type="PROSITE-ProRule" id="PRU00023"/>
    </source>
</evidence>
<accession>A0A2V5II91</accession>
<evidence type="ECO:0000256" key="1">
    <source>
        <dbReference type="ARBA" id="ARBA00022737"/>
    </source>
</evidence>
<dbReference type="InterPro" id="IPR051637">
    <property type="entry name" value="Ank_repeat_dom-contain_49"/>
</dbReference>
<dbReference type="PRINTS" id="PR01415">
    <property type="entry name" value="ANKYRIN"/>
</dbReference>
<dbReference type="SMART" id="SM00248">
    <property type="entry name" value="ANK"/>
    <property type="match status" value="4"/>
</dbReference>
<dbReference type="InterPro" id="IPR002110">
    <property type="entry name" value="Ankyrin_rpt"/>
</dbReference>
<reference evidence="4 5" key="1">
    <citation type="submission" date="2018-02" db="EMBL/GenBank/DDBJ databases">
        <title>The genomes of Aspergillus section Nigri reveals drivers in fungal speciation.</title>
        <authorList>
            <consortium name="DOE Joint Genome Institute"/>
            <person name="Vesth T.C."/>
            <person name="Nybo J."/>
            <person name="Theobald S."/>
            <person name="Brandl J."/>
            <person name="Frisvad J.C."/>
            <person name="Nielsen K.F."/>
            <person name="Lyhne E.K."/>
            <person name="Kogle M.E."/>
            <person name="Kuo A."/>
            <person name="Riley R."/>
            <person name="Clum A."/>
            <person name="Nolan M."/>
            <person name="Lipzen A."/>
            <person name="Salamov A."/>
            <person name="Henrissat B."/>
            <person name="Wiebenga A."/>
            <person name="De vries R.P."/>
            <person name="Grigoriev I.V."/>
            <person name="Mortensen U.H."/>
            <person name="Andersen M.R."/>
            <person name="Baker S.E."/>
        </authorList>
    </citation>
    <scope>NUCLEOTIDE SEQUENCE [LARGE SCALE GENOMIC DNA]</scope>
    <source>
        <strain evidence="4 5">CBS 114.80</strain>
    </source>
</reference>
<sequence length="174" mass="19066">MEQCNADPSAIDLYLEGFGLLARRAVELDQATDEDGQSLLHLVAKQGPAEFIDILINLGLDLNGLERRSRTPSFVTVLEGRSTVLDRLIKFQADLNKADEDGDTPLIIAAMDGKLAISLLLSKGADMDYQKRDLWTPMHLSACWGHGEVVRLLLEKGANPNQVTNEGETSLHLA</sequence>
<evidence type="ECO:0000313" key="5">
    <source>
        <dbReference type="Proteomes" id="UP000248817"/>
    </source>
</evidence>
<dbReference type="InterPro" id="IPR036770">
    <property type="entry name" value="Ankyrin_rpt-contain_sf"/>
</dbReference>
<dbReference type="Gene3D" id="1.25.40.20">
    <property type="entry name" value="Ankyrin repeat-containing domain"/>
    <property type="match status" value="1"/>
</dbReference>
<dbReference type="PROSITE" id="PS50088">
    <property type="entry name" value="ANK_REPEAT"/>
    <property type="match status" value="3"/>
</dbReference>
<keyword evidence="5" id="KW-1185">Reference proteome</keyword>